<feature type="compositionally biased region" description="Basic and acidic residues" evidence="3">
    <location>
        <begin position="49"/>
        <end position="59"/>
    </location>
</feature>
<reference evidence="5" key="1">
    <citation type="submission" date="2023-07" db="EMBL/GenBank/DDBJ databases">
        <title>Genomic Encyclopedia of Type Strains, Phase IV (KMG-IV): sequencing the most valuable type-strain genomes for metagenomic binning, comparative biology and taxonomic classification.</title>
        <authorList>
            <person name="Goeker M."/>
        </authorList>
    </citation>
    <scope>NUCLEOTIDE SEQUENCE</scope>
    <source>
        <strain evidence="5">DSM 19569</strain>
    </source>
</reference>
<keyword evidence="2" id="KW-0175">Coiled coil</keyword>
<comment type="caution">
    <text evidence="5">The sequence shown here is derived from an EMBL/GenBank/DDBJ whole genome shotgun (WGS) entry which is preliminary data.</text>
</comment>
<dbReference type="AlphaFoldDB" id="A0AAJ1TXU2"/>
<evidence type="ECO:0000313" key="5">
    <source>
        <dbReference type="EMBL" id="MDQ0545507.1"/>
    </source>
</evidence>
<accession>A0AAJ1TXU2</accession>
<gene>
    <name evidence="5" type="ORF">QO001_004451</name>
</gene>
<sequence length="214" mass="22721">MGLSDEEIEARLAALRRQREALDREIADLVLYRELGRRLKGAGSGSAVLDRDEGRDAGHAARPAPEPRPAAARGIPVETSPPPTARPSPAAPEAWDIPDQETRPVPPHEEPAGIPPAIAFTEDAAAARRYGRALVEAACGAILEAGRPLHAAEILEILLARGFSLPGRDPVAALNTRLWKRAGSGGPLRRVAEATYALAGEADPPFERDPDPEA</sequence>
<dbReference type="EMBL" id="JAUSWL010000009">
    <property type="protein sequence ID" value="MDQ0545507.1"/>
    <property type="molecule type" value="Genomic_DNA"/>
</dbReference>
<dbReference type="RefSeq" id="WP_230367216.1">
    <property type="nucleotide sequence ID" value="NZ_JAJALK010000010.1"/>
</dbReference>
<evidence type="ECO:0000313" key="6">
    <source>
        <dbReference type="Proteomes" id="UP001223420"/>
    </source>
</evidence>
<feature type="region of interest" description="Disordered" evidence="3">
    <location>
        <begin position="40"/>
        <end position="115"/>
    </location>
</feature>
<evidence type="ECO:0000256" key="3">
    <source>
        <dbReference type="SAM" id="MobiDB-lite"/>
    </source>
</evidence>
<evidence type="ECO:0000259" key="4">
    <source>
        <dbReference type="PROSITE" id="PS51913"/>
    </source>
</evidence>
<proteinExistence type="predicted"/>
<dbReference type="Proteomes" id="UP001223420">
    <property type="component" value="Unassembled WGS sequence"/>
</dbReference>
<dbReference type="PROSITE" id="PS51913">
    <property type="entry name" value="HTH_HARE"/>
    <property type="match status" value="1"/>
</dbReference>
<feature type="domain" description="HTH HARE-type" evidence="4">
    <location>
        <begin position="132"/>
        <end position="201"/>
    </location>
</feature>
<keyword evidence="1" id="KW-0804">Transcription</keyword>
<evidence type="ECO:0000256" key="1">
    <source>
        <dbReference type="ARBA" id="ARBA00023163"/>
    </source>
</evidence>
<feature type="compositionally biased region" description="Basic and acidic residues" evidence="3">
    <location>
        <begin position="100"/>
        <end position="111"/>
    </location>
</feature>
<name>A0AAJ1TXU2_9HYPH</name>
<evidence type="ECO:0000256" key="2">
    <source>
        <dbReference type="SAM" id="Coils"/>
    </source>
</evidence>
<dbReference type="InterPro" id="IPR007759">
    <property type="entry name" value="Asxl_HARE-HTH"/>
</dbReference>
<protein>
    <recommendedName>
        <fullName evidence="4">HTH HARE-type domain-containing protein</fullName>
    </recommendedName>
</protein>
<organism evidence="5 6">
    <name type="scientific">Methylobacterium brachiatum</name>
    <dbReference type="NCBI Taxonomy" id="269660"/>
    <lineage>
        <taxon>Bacteria</taxon>
        <taxon>Pseudomonadati</taxon>
        <taxon>Pseudomonadota</taxon>
        <taxon>Alphaproteobacteria</taxon>
        <taxon>Hyphomicrobiales</taxon>
        <taxon>Methylobacteriaceae</taxon>
        <taxon>Methylobacterium</taxon>
    </lineage>
</organism>
<feature type="coiled-coil region" evidence="2">
    <location>
        <begin position="5"/>
        <end position="32"/>
    </location>
</feature>
<feature type="compositionally biased region" description="Pro residues" evidence="3">
    <location>
        <begin position="79"/>
        <end position="90"/>
    </location>
</feature>
<dbReference type="GO" id="GO:0006355">
    <property type="term" value="P:regulation of DNA-templated transcription"/>
    <property type="evidence" value="ECO:0007669"/>
    <property type="project" value="InterPro"/>
</dbReference>